<evidence type="ECO:0008006" key="4">
    <source>
        <dbReference type="Google" id="ProtNLM"/>
    </source>
</evidence>
<gene>
    <name evidence="2" type="ORF">FB468_0201</name>
</gene>
<reference evidence="2 3" key="1">
    <citation type="submission" date="2019-06" db="EMBL/GenBank/DDBJ databases">
        <title>Sequencing the genomes of 1000 actinobacteria strains.</title>
        <authorList>
            <person name="Klenk H.-P."/>
        </authorList>
    </citation>
    <scope>NUCLEOTIDE SEQUENCE [LARGE SCALE GENOMIC DNA]</scope>
    <source>
        <strain evidence="2 3">DSM 8803</strain>
    </source>
</reference>
<keyword evidence="1" id="KW-0732">Signal</keyword>
<keyword evidence="3" id="KW-1185">Reference proteome</keyword>
<dbReference type="PROSITE" id="PS51257">
    <property type="entry name" value="PROKAR_LIPOPROTEIN"/>
    <property type="match status" value="1"/>
</dbReference>
<feature type="signal peptide" evidence="1">
    <location>
        <begin position="1"/>
        <end position="24"/>
    </location>
</feature>
<dbReference type="Proteomes" id="UP000319094">
    <property type="component" value="Unassembled WGS sequence"/>
</dbReference>
<dbReference type="EMBL" id="VFON01000001">
    <property type="protein sequence ID" value="TQL42218.1"/>
    <property type="molecule type" value="Genomic_DNA"/>
</dbReference>
<accession>A0A542Y2B6</accession>
<feature type="chain" id="PRO_5039349719" description="Lipoprotein" evidence="1">
    <location>
        <begin position="25"/>
        <end position="189"/>
    </location>
</feature>
<dbReference type="AlphaFoldDB" id="A0A542Y2B6"/>
<organism evidence="2 3">
    <name type="scientific">Leucobacter komagatae</name>
    <dbReference type="NCBI Taxonomy" id="55969"/>
    <lineage>
        <taxon>Bacteria</taxon>
        <taxon>Bacillati</taxon>
        <taxon>Actinomycetota</taxon>
        <taxon>Actinomycetes</taxon>
        <taxon>Micrococcales</taxon>
        <taxon>Microbacteriaceae</taxon>
        <taxon>Leucobacter</taxon>
    </lineage>
</organism>
<proteinExistence type="predicted"/>
<name>A0A542Y2B6_9MICO</name>
<sequence>MIIRSSAVLVALVCGVMLSASGCAPDLSPQEEYVLPKISLAELRATQDAELERFRELVPSDIIVKDYGISPPRRAMSCNVLDAQPITSDSGVQLAGRWRALAAAETDLETIVEEIRANYAAKSGWSTRSGDQLDDPLTSTLVVFTSPDGYQYYVRVSTEPNREGLKTVSVSSFSPCVETPADIDLDARY</sequence>
<evidence type="ECO:0000313" key="3">
    <source>
        <dbReference type="Proteomes" id="UP000319094"/>
    </source>
</evidence>
<comment type="caution">
    <text evidence="2">The sequence shown here is derived from an EMBL/GenBank/DDBJ whole genome shotgun (WGS) entry which is preliminary data.</text>
</comment>
<protein>
    <recommendedName>
        <fullName evidence="4">Lipoprotein</fullName>
    </recommendedName>
</protein>
<evidence type="ECO:0000313" key="2">
    <source>
        <dbReference type="EMBL" id="TQL42218.1"/>
    </source>
</evidence>
<evidence type="ECO:0000256" key="1">
    <source>
        <dbReference type="SAM" id="SignalP"/>
    </source>
</evidence>